<reference evidence="1 2" key="2">
    <citation type="journal article" date="2012" name="Proc. Natl. Acad. Sci. U.S.A.">
        <title>Antigenic diversity is generated by distinct evolutionary mechanisms in African trypanosome species.</title>
        <authorList>
            <person name="Jackson A.P."/>
            <person name="Berry A."/>
            <person name="Aslett M."/>
            <person name="Allison H.C."/>
            <person name="Burton P."/>
            <person name="Vavrova-Anderson J."/>
            <person name="Brown R."/>
            <person name="Browne H."/>
            <person name="Corton N."/>
            <person name="Hauser H."/>
            <person name="Gamble J."/>
            <person name="Gilderthorp R."/>
            <person name="Marcello L."/>
            <person name="McQuillan J."/>
            <person name="Otto T.D."/>
            <person name="Quail M.A."/>
            <person name="Sanders M.J."/>
            <person name="van Tonder A."/>
            <person name="Ginger M.L."/>
            <person name="Field M.C."/>
            <person name="Barry J.D."/>
            <person name="Hertz-Fowler C."/>
            <person name="Berriman M."/>
        </authorList>
    </citation>
    <scope>NUCLEOTIDE SEQUENCE [LARGE SCALE GENOMIC DNA]</scope>
    <source>
        <strain evidence="1 2">IL3000</strain>
    </source>
</reference>
<dbReference type="AlphaFoldDB" id="F9W6Q9"/>
<accession>F9W6Q9</accession>
<evidence type="ECO:0000313" key="2">
    <source>
        <dbReference type="Proteomes" id="UP000000702"/>
    </source>
</evidence>
<sequence>MATITKNKTFIILSPESPNYISYSSLVSKQRKKYERDITMDKHHFQINAHPSQNITQQSHILLNQTPHNNIEELTFIIIVIVNLRIVPREQYSVGRVLFMSYRACFNNRVSMIIHHSIMRTILHGQLLRHTLFIIPIRMPFPNSCLSVLTHLP</sequence>
<keyword evidence="2" id="KW-1185">Reference proteome</keyword>
<name>F9W6Q9_TRYCI</name>
<gene>
    <name evidence="1" type="ORF">TCIL3000_0_03690</name>
</gene>
<organism evidence="1 2">
    <name type="scientific">Trypanosoma congolense (strain IL3000)</name>
    <dbReference type="NCBI Taxonomy" id="1068625"/>
    <lineage>
        <taxon>Eukaryota</taxon>
        <taxon>Discoba</taxon>
        <taxon>Euglenozoa</taxon>
        <taxon>Kinetoplastea</taxon>
        <taxon>Metakinetoplastina</taxon>
        <taxon>Trypanosomatida</taxon>
        <taxon>Trypanosomatidae</taxon>
        <taxon>Trypanosoma</taxon>
        <taxon>Nannomonas</taxon>
    </lineage>
</organism>
<dbReference type="EMBL" id="CAEQ01000917">
    <property type="protein sequence ID" value="CCD12866.1"/>
    <property type="molecule type" value="Genomic_DNA"/>
</dbReference>
<protein>
    <submittedName>
        <fullName evidence="1">WGS project CAEQ00000000 data, annotated contig 150</fullName>
    </submittedName>
</protein>
<dbReference type="Proteomes" id="UP000000702">
    <property type="component" value="Unassembled WGS sequence"/>
</dbReference>
<comment type="caution">
    <text evidence="1">The sequence shown here is derived from an EMBL/GenBank/DDBJ whole genome shotgun (WGS) entry which is preliminary data.</text>
</comment>
<proteinExistence type="predicted"/>
<dbReference type="VEuPathDB" id="TriTrypDB:TcIL3000_0_03690"/>
<reference evidence="2" key="1">
    <citation type="submission" date="2011-07" db="EMBL/GenBank/DDBJ databases">
        <title>Divergent evolution of antigenic variation in African trypanosomes.</title>
        <authorList>
            <person name="Jackson A.P."/>
            <person name="Berry A."/>
            <person name="Allison H.C."/>
            <person name="Burton P."/>
            <person name="Anderson J."/>
            <person name="Aslett M."/>
            <person name="Brown R."/>
            <person name="Corton N."/>
            <person name="Harris D."/>
            <person name="Hauser H."/>
            <person name="Gamble J."/>
            <person name="Gilderthorp R."/>
            <person name="McQuillan J."/>
            <person name="Quail M.A."/>
            <person name="Sanders M."/>
            <person name="Van Tonder A."/>
            <person name="Ginger M.L."/>
            <person name="Donelson J.E."/>
            <person name="Field M.C."/>
            <person name="Barry J.D."/>
            <person name="Berriman M."/>
            <person name="Hertz-Fowler C."/>
        </authorList>
    </citation>
    <scope>NUCLEOTIDE SEQUENCE [LARGE SCALE GENOMIC DNA]</scope>
    <source>
        <strain evidence="2">IL3000</strain>
    </source>
</reference>
<evidence type="ECO:0000313" key="1">
    <source>
        <dbReference type="EMBL" id="CCD12866.1"/>
    </source>
</evidence>